<reference evidence="7 8" key="1">
    <citation type="submission" date="2019-06" db="EMBL/GenBank/DDBJ databases">
        <title>Description of Kitasatospora acidophila sp. nov. isolated from pine grove soil, and reclassification of Streptomyces novaecaesareae to Kitasatospora novaeceasareae comb. nov.</title>
        <authorList>
            <person name="Kim M.J."/>
        </authorList>
    </citation>
    <scope>NUCLEOTIDE SEQUENCE [LARGE SCALE GENOMIC DNA]</scope>
    <source>
        <strain evidence="7 8">MMS16-CNU292</strain>
    </source>
</reference>
<dbReference type="GO" id="GO:0003677">
    <property type="term" value="F:DNA binding"/>
    <property type="evidence" value="ECO:0007669"/>
    <property type="project" value="UniProtKB-KW"/>
</dbReference>
<dbReference type="Pfam" id="PF00392">
    <property type="entry name" value="GntR"/>
    <property type="match status" value="1"/>
</dbReference>
<dbReference type="Gene3D" id="3.40.640.10">
    <property type="entry name" value="Type I PLP-dependent aspartate aminotransferase-like (Major domain)"/>
    <property type="match status" value="2"/>
</dbReference>
<dbReference type="Gene3D" id="1.10.10.10">
    <property type="entry name" value="Winged helix-like DNA-binding domain superfamily/Winged helix DNA-binding domain"/>
    <property type="match status" value="1"/>
</dbReference>
<dbReference type="AlphaFoldDB" id="A0A540W6A0"/>
<evidence type="ECO:0000313" key="7">
    <source>
        <dbReference type="EMBL" id="TQF04539.1"/>
    </source>
</evidence>
<feature type="domain" description="HTH gntR-type" evidence="6">
    <location>
        <begin position="21"/>
        <end position="89"/>
    </location>
</feature>
<dbReference type="SUPFAM" id="SSF46785">
    <property type="entry name" value="Winged helix' DNA-binding domain"/>
    <property type="match status" value="1"/>
</dbReference>
<keyword evidence="7" id="KW-0808">Transferase</keyword>
<keyword evidence="8" id="KW-1185">Reference proteome</keyword>
<dbReference type="InterPro" id="IPR015424">
    <property type="entry name" value="PyrdxlP-dep_Trfase"/>
</dbReference>
<evidence type="ECO:0000256" key="2">
    <source>
        <dbReference type="ARBA" id="ARBA00022898"/>
    </source>
</evidence>
<name>A0A540W6A0_9ACTN</name>
<dbReference type="InterPro" id="IPR004839">
    <property type="entry name" value="Aminotransferase_I/II_large"/>
</dbReference>
<dbReference type="PANTHER" id="PTHR46577">
    <property type="entry name" value="HTH-TYPE TRANSCRIPTIONAL REGULATORY PROTEIN GABR"/>
    <property type="match status" value="1"/>
</dbReference>
<keyword evidence="2" id="KW-0663">Pyridoxal phosphate</keyword>
<dbReference type="InterPro" id="IPR015421">
    <property type="entry name" value="PyrdxlP-dep_Trfase_major"/>
</dbReference>
<comment type="similarity">
    <text evidence="1">In the C-terminal section; belongs to the class-I pyridoxal-phosphate-dependent aminotransferase family.</text>
</comment>
<dbReference type="GO" id="GO:0008483">
    <property type="term" value="F:transaminase activity"/>
    <property type="evidence" value="ECO:0007669"/>
    <property type="project" value="UniProtKB-KW"/>
</dbReference>
<dbReference type="GO" id="GO:0003700">
    <property type="term" value="F:DNA-binding transcription factor activity"/>
    <property type="evidence" value="ECO:0007669"/>
    <property type="project" value="InterPro"/>
</dbReference>
<dbReference type="EMBL" id="VIGB01000003">
    <property type="protein sequence ID" value="TQF04539.1"/>
    <property type="molecule type" value="Genomic_DNA"/>
</dbReference>
<evidence type="ECO:0000256" key="1">
    <source>
        <dbReference type="ARBA" id="ARBA00005384"/>
    </source>
</evidence>
<keyword evidence="5" id="KW-0804">Transcription</keyword>
<keyword evidence="7" id="KW-0032">Aminotransferase</keyword>
<dbReference type="InterPro" id="IPR036390">
    <property type="entry name" value="WH_DNA-bd_sf"/>
</dbReference>
<keyword evidence="3" id="KW-0805">Transcription regulation</keyword>
<dbReference type="Proteomes" id="UP000319103">
    <property type="component" value="Unassembled WGS sequence"/>
</dbReference>
<protein>
    <submittedName>
        <fullName evidence="7">PLP-dependent aminotransferase family protein</fullName>
    </submittedName>
</protein>
<dbReference type="Pfam" id="PF00155">
    <property type="entry name" value="Aminotran_1_2"/>
    <property type="match status" value="2"/>
</dbReference>
<dbReference type="SMART" id="SM00345">
    <property type="entry name" value="HTH_GNTR"/>
    <property type="match status" value="1"/>
</dbReference>
<dbReference type="SUPFAM" id="SSF53383">
    <property type="entry name" value="PLP-dependent transferases"/>
    <property type="match status" value="1"/>
</dbReference>
<gene>
    <name evidence="7" type="ORF">E6W39_22810</name>
</gene>
<proteinExistence type="inferred from homology"/>
<dbReference type="PANTHER" id="PTHR46577:SF1">
    <property type="entry name" value="HTH-TYPE TRANSCRIPTIONAL REGULATORY PROTEIN GABR"/>
    <property type="match status" value="1"/>
</dbReference>
<evidence type="ECO:0000256" key="4">
    <source>
        <dbReference type="ARBA" id="ARBA00023125"/>
    </source>
</evidence>
<dbReference type="InterPro" id="IPR000524">
    <property type="entry name" value="Tscrpt_reg_HTH_GntR"/>
</dbReference>
<accession>A0A540W6A0</accession>
<dbReference type="RefSeq" id="WP_141635106.1">
    <property type="nucleotide sequence ID" value="NZ_VIGB01000003.1"/>
</dbReference>
<dbReference type="PRINTS" id="PR00035">
    <property type="entry name" value="HTHGNTR"/>
</dbReference>
<dbReference type="InterPro" id="IPR036388">
    <property type="entry name" value="WH-like_DNA-bd_sf"/>
</dbReference>
<evidence type="ECO:0000256" key="3">
    <source>
        <dbReference type="ARBA" id="ARBA00023015"/>
    </source>
</evidence>
<evidence type="ECO:0000313" key="8">
    <source>
        <dbReference type="Proteomes" id="UP000319103"/>
    </source>
</evidence>
<sequence>MDQDLGWWTRIALDGWQQRPGPRYRQIAEAAAAAVQRRLAVPGDRLPPERLLADALAVSRGTVVRAYERLVENGLVERRQGAGTYVSRRPAWTRDRSAVPSGRVPAPDVELIDLSLPVPAGTGHLPAVGAFPPLDGYGHGVHPAGLPELRTALAEQLTHRLRLPTEADQLIITAGSQQALALLATALSAPGRTVLTGCPTRPGLAELVAARQASVVGVPLGPEQQLDVAALARAGRRTPSPVLYLDAAAHRLAGTRRAELLAVVRRSSGVLIEDLSQLGLGGFEVEPGGAQVGLDGQVGVGGSQVGSGGAQVGVGGSQVGSGGAQVGLDGGVPLAALDEGVVAVGSLSATFWAGLRIGWLRAPAPLHERLLRLRGLADLAPSVPAQLLARELLAAAGPAWHRELGRALRERRELLLRLLAEQLPGWRAQPSPAGLALWAWPPVADSTTFAHLAAARFGVLTTPGAAACADGRHLAGLRLGYAQAPDTLEAAVDRLRAAWEEHSRQLAASR</sequence>
<evidence type="ECO:0000259" key="6">
    <source>
        <dbReference type="PROSITE" id="PS50949"/>
    </source>
</evidence>
<keyword evidence="4" id="KW-0238">DNA-binding</keyword>
<dbReference type="CDD" id="cd07377">
    <property type="entry name" value="WHTH_GntR"/>
    <property type="match status" value="1"/>
</dbReference>
<evidence type="ECO:0000256" key="5">
    <source>
        <dbReference type="ARBA" id="ARBA00023163"/>
    </source>
</evidence>
<organism evidence="7 8">
    <name type="scientific">Kitasatospora acidiphila</name>
    <dbReference type="NCBI Taxonomy" id="2567942"/>
    <lineage>
        <taxon>Bacteria</taxon>
        <taxon>Bacillati</taxon>
        <taxon>Actinomycetota</taxon>
        <taxon>Actinomycetes</taxon>
        <taxon>Kitasatosporales</taxon>
        <taxon>Streptomycetaceae</taxon>
        <taxon>Kitasatospora</taxon>
    </lineage>
</organism>
<comment type="caution">
    <text evidence="7">The sequence shown here is derived from an EMBL/GenBank/DDBJ whole genome shotgun (WGS) entry which is preliminary data.</text>
</comment>
<dbReference type="GO" id="GO:0030170">
    <property type="term" value="F:pyridoxal phosphate binding"/>
    <property type="evidence" value="ECO:0007669"/>
    <property type="project" value="InterPro"/>
</dbReference>
<dbReference type="PROSITE" id="PS50949">
    <property type="entry name" value="HTH_GNTR"/>
    <property type="match status" value="1"/>
</dbReference>
<dbReference type="InterPro" id="IPR051446">
    <property type="entry name" value="HTH_trans_reg/aminotransferase"/>
</dbReference>
<dbReference type="OrthoDB" id="199743at2"/>